<dbReference type="EMBL" id="JBHTHX010002403">
    <property type="protein sequence ID" value="MFD0890385.1"/>
    <property type="molecule type" value="Genomic_DNA"/>
</dbReference>
<gene>
    <name evidence="9" type="ORF">ACFQ08_38075</name>
</gene>
<comment type="caution">
    <text evidence="9">The sequence shown here is derived from an EMBL/GenBank/DDBJ whole genome shotgun (WGS) entry which is preliminary data.</text>
</comment>
<dbReference type="SUPFAM" id="SSF81345">
    <property type="entry name" value="ABC transporter involved in vitamin B12 uptake, BtuC"/>
    <property type="match status" value="1"/>
</dbReference>
<name>A0ABW3E2R7_9ACTN</name>
<feature type="transmembrane region" description="Helical" evidence="8">
    <location>
        <begin position="34"/>
        <end position="53"/>
    </location>
</feature>
<keyword evidence="3" id="KW-0813">Transport</keyword>
<keyword evidence="4" id="KW-1003">Cell membrane</keyword>
<sequence>RSAAPVLVLSGLMGALLLVAGDMAAQRLLAPTQLPVGVMTGSLGGVYLVWVLISGWRKR</sequence>
<evidence type="ECO:0000256" key="8">
    <source>
        <dbReference type="SAM" id="Phobius"/>
    </source>
</evidence>
<evidence type="ECO:0000256" key="3">
    <source>
        <dbReference type="ARBA" id="ARBA00022448"/>
    </source>
</evidence>
<comment type="subcellular location">
    <subcellularLocation>
        <location evidence="1">Cell membrane</location>
        <topology evidence="1">Multi-pass membrane protein</topology>
    </subcellularLocation>
</comment>
<evidence type="ECO:0000256" key="4">
    <source>
        <dbReference type="ARBA" id="ARBA00022475"/>
    </source>
</evidence>
<dbReference type="Pfam" id="PF01032">
    <property type="entry name" value="FecCD"/>
    <property type="match status" value="1"/>
</dbReference>
<dbReference type="InterPro" id="IPR037294">
    <property type="entry name" value="ABC_BtuC-like"/>
</dbReference>
<keyword evidence="7 8" id="KW-0472">Membrane</keyword>
<evidence type="ECO:0000313" key="10">
    <source>
        <dbReference type="Proteomes" id="UP001597024"/>
    </source>
</evidence>
<keyword evidence="6 8" id="KW-1133">Transmembrane helix</keyword>
<protein>
    <submittedName>
        <fullName evidence="9">Iron chelate uptake ABC transporter family permease subunit</fullName>
    </submittedName>
</protein>
<evidence type="ECO:0000256" key="7">
    <source>
        <dbReference type="ARBA" id="ARBA00023136"/>
    </source>
</evidence>
<evidence type="ECO:0000256" key="5">
    <source>
        <dbReference type="ARBA" id="ARBA00022692"/>
    </source>
</evidence>
<proteinExistence type="inferred from homology"/>
<dbReference type="Gene3D" id="1.10.3470.10">
    <property type="entry name" value="ABC transporter involved in vitamin B12 uptake, BtuC"/>
    <property type="match status" value="1"/>
</dbReference>
<evidence type="ECO:0000256" key="1">
    <source>
        <dbReference type="ARBA" id="ARBA00004651"/>
    </source>
</evidence>
<organism evidence="9 10">
    <name type="scientific">Streptosporangium algeriense</name>
    <dbReference type="NCBI Taxonomy" id="1682748"/>
    <lineage>
        <taxon>Bacteria</taxon>
        <taxon>Bacillati</taxon>
        <taxon>Actinomycetota</taxon>
        <taxon>Actinomycetes</taxon>
        <taxon>Streptosporangiales</taxon>
        <taxon>Streptosporangiaceae</taxon>
        <taxon>Streptosporangium</taxon>
    </lineage>
</organism>
<evidence type="ECO:0000256" key="6">
    <source>
        <dbReference type="ARBA" id="ARBA00022989"/>
    </source>
</evidence>
<comment type="similarity">
    <text evidence="2">Belongs to the binding-protein-dependent transport system permease family. FecCD subfamily.</text>
</comment>
<evidence type="ECO:0000256" key="2">
    <source>
        <dbReference type="ARBA" id="ARBA00007935"/>
    </source>
</evidence>
<evidence type="ECO:0000313" key="9">
    <source>
        <dbReference type="EMBL" id="MFD0890385.1"/>
    </source>
</evidence>
<dbReference type="InterPro" id="IPR000522">
    <property type="entry name" value="ABC_transptr_permease_BtuC"/>
</dbReference>
<keyword evidence="10" id="KW-1185">Reference proteome</keyword>
<accession>A0ABW3E2R7</accession>
<reference evidence="10" key="1">
    <citation type="journal article" date="2019" name="Int. J. Syst. Evol. Microbiol.">
        <title>The Global Catalogue of Microorganisms (GCM) 10K type strain sequencing project: providing services to taxonomists for standard genome sequencing and annotation.</title>
        <authorList>
            <consortium name="The Broad Institute Genomics Platform"/>
            <consortium name="The Broad Institute Genome Sequencing Center for Infectious Disease"/>
            <person name="Wu L."/>
            <person name="Ma J."/>
        </authorList>
    </citation>
    <scope>NUCLEOTIDE SEQUENCE [LARGE SCALE GENOMIC DNA]</scope>
    <source>
        <strain evidence="10">CCUG 62974</strain>
    </source>
</reference>
<keyword evidence="5 8" id="KW-0812">Transmembrane</keyword>
<feature type="non-terminal residue" evidence="9">
    <location>
        <position position="1"/>
    </location>
</feature>
<dbReference type="Proteomes" id="UP001597024">
    <property type="component" value="Unassembled WGS sequence"/>
</dbReference>